<reference evidence="1" key="1">
    <citation type="submission" date="2021-03" db="EMBL/GenBank/DDBJ databases">
        <title>Draft genome sequence of rust myrtle Austropuccinia psidii MF-1, a brazilian biotype.</title>
        <authorList>
            <person name="Quecine M.C."/>
            <person name="Pachon D.M.R."/>
            <person name="Bonatelli M.L."/>
            <person name="Correr F.H."/>
            <person name="Franceschini L.M."/>
            <person name="Leite T.F."/>
            <person name="Margarido G.R.A."/>
            <person name="Almeida C.A."/>
            <person name="Ferrarezi J.A."/>
            <person name="Labate C.A."/>
        </authorList>
    </citation>
    <scope>NUCLEOTIDE SEQUENCE</scope>
    <source>
        <strain evidence="1">MF-1</strain>
    </source>
</reference>
<evidence type="ECO:0000313" key="2">
    <source>
        <dbReference type="Proteomes" id="UP000765509"/>
    </source>
</evidence>
<comment type="caution">
    <text evidence="1">The sequence shown here is derived from an EMBL/GenBank/DDBJ whole genome shotgun (WGS) entry which is preliminary data.</text>
</comment>
<sequence length="223" mass="25782">MFQALEDMMMRLWAYVLELKDSDGFNHAWCTLIPALELEYKKSVHSATGQTPAMLEKGWNPRPPADTLRKDLVEIHYKASSFAMMLYKVKHHAKQNINDAFDYTEKKWDKSYKVPDLKVVDLVLASTLIFNNITVPKKPKDYYLGCFVLVALHGTNVVQVELRGELENKHSTFIVSFVKSYQPADKELFPLRNPTILTVPPVEQSEDKKIKKVIEERRLRGKN</sequence>
<dbReference type="Proteomes" id="UP000765509">
    <property type="component" value="Unassembled WGS sequence"/>
</dbReference>
<accession>A0A9Q3CTG4</accession>
<dbReference type="AlphaFoldDB" id="A0A9Q3CTG4"/>
<proteinExistence type="predicted"/>
<organism evidence="1 2">
    <name type="scientific">Austropuccinia psidii MF-1</name>
    <dbReference type="NCBI Taxonomy" id="1389203"/>
    <lineage>
        <taxon>Eukaryota</taxon>
        <taxon>Fungi</taxon>
        <taxon>Dikarya</taxon>
        <taxon>Basidiomycota</taxon>
        <taxon>Pucciniomycotina</taxon>
        <taxon>Pucciniomycetes</taxon>
        <taxon>Pucciniales</taxon>
        <taxon>Sphaerophragmiaceae</taxon>
        <taxon>Austropuccinia</taxon>
    </lineage>
</organism>
<dbReference type="OrthoDB" id="420169at2759"/>
<gene>
    <name evidence="1" type="ORF">O181_028510</name>
</gene>
<evidence type="ECO:0000313" key="1">
    <source>
        <dbReference type="EMBL" id="MBW0488795.1"/>
    </source>
</evidence>
<name>A0A9Q3CTG4_9BASI</name>
<dbReference type="EMBL" id="AVOT02009771">
    <property type="protein sequence ID" value="MBW0488795.1"/>
    <property type="molecule type" value="Genomic_DNA"/>
</dbReference>
<protein>
    <submittedName>
        <fullName evidence="1">Uncharacterized protein</fullName>
    </submittedName>
</protein>
<keyword evidence="2" id="KW-1185">Reference proteome</keyword>